<protein>
    <recommendedName>
        <fullName evidence="3">DUF4382 domain-containing protein</fullName>
    </recommendedName>
</protein>
<evidence type="ECO:0000313" key="2">
    <source>
        <dbReference type="Proteomes" id="UP001500185"/>
    </source>
</evidence>
<dbReference type="RefSeq" id="WP_224454732.1">
    <property type="nucleotide sequence ID" value="NZ_BAAAGG010000022.1"/>
</dbReference>
<dbReference type="EMBL" id="BAAAGG010000022">
    <property type="protein sequence ID" value="GAA0763738.1"/>
    <property type="molecule type" value="Genomic_DNA"/>
</dbReference>
<dbReference type="Gene3D" id="3.40.1420.30">
    <property type="match status" value="1"/>
</dbReference>
<keyword evidence="2" id="KW-1185">Reference proteome</keyword>
<proteinExistence type="predicted"/>
<evidence type="ECO:0000313" key="1">
    <source>
        <dbReference type="EMBL" id="GAA0763738.1"/>
    </source>
</evidence>
<comment type="caution">
    <text evidence="1">The sequence shown here is derived from an EMBL/GenBank/DDBJ whole genome shotgun (WGS) entry which is preliminary data.</text>
</comment>
<name>A0ABP3VMX6_9FLAO</name>
<sequence>MKTLKTIPGILGLALLFSCSSDDSSTDPNLANVPKSNLEIRAMATTNANTASGAKSASDVEVSEFLINIKNIEFEFADGFGIPENGSGSSDDDDDNINFEELPDEIVAYLDENYANDPFCKGELEDDDEDDDPYRYEIELQSGTEIYFTEDFSVYAIDPDDDGCEINDNDDDDDRFDSEDEFELNGPFELSLNSGEVTVVQVDIPVGEYEEVEFEMERSNNSTSDLYQKSILIRGTISGTPFEFFHTLEEDFEVDYEDAGQNLVITEDNSNSIVFEFDLVSVFNHVDLSNATDGNENGTIEISPEDEDGNRQLANRIKNAIKQYVDLLDD</sequence>
<dbReference type="SUPFAM" id="SSF160574">
    <property type="entry name" value="BT0923-like"/>
    <property type="match status" value="1"/>
</dbReference>
<reference evidence="2" key="1">
    <citation type="journal article" date="2019" name="Int. J. Syst. Evol. Microbiol.">
        <title>The Global Catalogue of Microorganisms (GCM) 10K type strain sequencing project: providing services to taxonomists for standard genome sequencing and annotation.</title>
        <authorList>
            <consortium name="The Broad Institute Genomics Platform"/>
            <consortium name="The Broad Institute Genome Sequencing Center for Infectious Disease"/>
            <person name="Wu L."/>
            <person name="Ma J."/>
        </authorList>
    </citation>
    <scope>NUCLEOTIDE SEQUENCE [LARGE SCALE GENOMIC DNA]</scope>
    <source>
        <strain evidence="2">JCM 16231</strain>
    </source>
</reference>
<organism evidence="1 2">
    <name type="scientific">Psychroflexus lacisalsi</name>
    <dbReference type="NCBI Taxonomy" id="503928"/>
    <lineage>
        <taxon>Bacteria</taxon>
        <taxon>Pseudomonadati</taxon>
        <taxon>Bacteroidota</taxon>
        <taxon>Flavobacteriia</taxon>
        <taxon>Flavobacteriales</taxon>
        <taxon>Flavobacteriaceae</taxon>
        <taxon>Psychroflexus</taxon>
    </lineage>
</organism>
<evidence type="ECO:0008006" key="3">
    <source>
        <dbReference type="Google" id="ProtNLM"/>
    </source>
</evidence>
<gene>
    <name evidence="1" type="ORF">GCM10009433_25390</name>
</gene>
<dbReference type="PROSITE" id="PS51257">
    <property type="entry name" value="PROKAR_LIPOPROTEIN"/>
    <property type="match status" value="1"/>
</dbReference>
<accession>A0ABP3VMX6</accession>
<dbReference type="Proteomes" id="UP001500185">
    <property type="component" value="Unassembled WGS sequence"/>
</dbReference>